<dbReference type="FunFam" id="3.40.50.300:FF:000221">
    <property type="entry name" value="Multidrug ABC transporter ATP-binding protein"/>
    <property type="match status" value="1"/>
</dbReference>
<dbReference type="InterPro" id="IPR036640">
    <property type="entry name" value="ABC1_TM_sf"/>
</dbReference>
<feature type="domain" description="ABC transmembrane type-1" evidence="14">
    <location>
        <begin position="46"/>
        <end position="327"/>
    </location>
</feature>
<keyword evidence="10" id="KW-0445">Lipid transport</keyword>
<evidence type="ECO:0000259" key="14">
    <source>
        <dbReference type="PROSITE" id="PS50929"/>
    </source>
</evidence>
<evidence type="ECO:0000259" key="13">
    <source>
        <dbReference type="PROSITE" id="PS50893"/>
    </source>
</evidence>
<feature type="transmembrane region" description="Helical" evidence="12">
    <location>
        <begin position="182"/>
        <end position="201"/>
    </location>
</feature>
<feature type="transmembrane region" description="Helical" evidence="12">
    <location>
        <begin position="270"/>
        <end position="292"/>
    </location>
</feature>
<dbReference type="PROSITE" id="PS50893">
    <property type="entry name" value="ABC_TRANSPORTER_2"/>
    <property type="match status" value="1"/>
</dbReference>
<dbReference type="GO" id="GO:0140359">
    <property type="term" value="F:ABC-type transporter activity"/>
    <property type="evidence" value="ECO:0007669"/>
    <property type="project" value="InterPro"/>
</dbReference>
<keyword evidence="2" id="KW-0813">Transport</keyword>
<dbReference type="InterPro" id="IPR003439">
    <property type="entry name" value="ABC_transporter-like_ATP-bd"/>
</dbReference>
<dbReference type="PANTHER" id="PTHR24221">
    <property type="entry name" value="ATP-BINDING CASSETTE SUB-FAMILY B"/>
    <property type="match status" value="1"/>
</dbReference>
<protein>
    <submittedName>
        <fullName evidence="15">ABC transporter ATP-binding protein</fullName>
    </submittedName>
</protein>
<dbReference type="SMART" id="SM00382">
    <property type="entry name" value="AAA"/>
    <property type="match status" value="1"/>
</dbReference>
<feature type="transmembrane region" description="Helical" evidence="12">
    <location>
        <begin position="45"/>
        <end position="70"/>
    </location>
</feature>
<keyword evidence="8" id="KW-1278">Translocase</keyword>
<evidence type="ECO:0000256" key="1">
    <source>
        <dbReference type="ARBA" id="ARBA00004651"/>
    </source>
</evidence>
<name>A0A426FP27_9BURK</name>
<dbReference type="InterPro" id="IPR027417">
    <property type="entry name" value="P-loop_NTPase"/>
</dbReference>
<evidence type="ECO:0000256" key="12">
    <source>
        <dbReference type="SAM" id="Phobius"/>
    </source>
</evidence>
<dbReference type="PANTHER" id="PTHR24221:SF654">
    <property type="entry name" value="ATP-BINDING CASSETTE SUB-FAMILY B MEMBER 6"/>
    <property type="match status" value="1"/>
</dbReference>
<proteinExistence type="predicted"/>
<keyword evidence="3" id="KW-1003">Cell membrane</keyword>
<dbReference type="GO" id="GO:0034040">
    <property type="term" value="F:ATPase-coupled lipid transmembrane transporter activity"/>
    <property type="evidence" value="ECO:0007669"/>
    <property type="project" value="TreeGrafter"/>
</dbReference>
<dbReference type="GO" id="GO:0005886">
    <property type="term" value="C:plasma membrane"/>
    <property type="evidence" value="ECO:0007669"/>
    <property type="project" value="UniProtKB-SubCell"/>
</dbReference>
<dbReference type="Gene3D" id="1.20.1560.10">
    <property type="entry name" value="ABC transporter type 1, transmembrane domain"/>
    <property type="match status" value="1"/>
</dbReference>
<keyword evidence="9 12" id="KW-1133">Transmembrane helix</keyword>
<gene>
    <name evidence="15" type="ORF">EHV23_14135</name>
</gene>
<keyword evidence="7 15" id="KW-0067">ATP-binding</keyword>
<evidence type="ECO:0000256" key="9">
    <source>
        <dbReference type="ARBA" id="ARBA00022989"/>
    </source>
</evidence>
<keyword evidence="5 12" id="KW-0812">Transmembrane</keyword>
<evidence type="ECO:0000256" key="7">
    <source>
        <dbReference type="ARBA" id="ARBA00022840"/>
    </source>
</evidence>
<dbReference type="InterPro" id="IPR011527">
    <property type="entry name" value="ABC1_TM_dom"/>
</dbReference>
<dbReference type="SUPFAM" id="SSF52540">
    <property type="entry name" value="P-loop containing nucleoside triphosphate hydrolases"/>
    <property type="match status" value="1"/>
</dbReference>
<keyword evidence="16" id="KW-1185">Reference proteome</keyword>
<dbReference type="RefSeq" id="WP_125096630.1">
    <property type="nucleotide sequence ID" value="NZ_RRUE01000002.1"/>
</dbReference>
<dbReference type="SUPFAM" id="SSF90123">
    <property type="entry name" value="ABC transporter transmembrane region"/>
    <property type="match status" value="1"/>
</dbReference>
<organism evidence="15 16">
    <name type="scientific">Lautropia dentalis</name>
    <dbReference type="NCBI Taxonomy" id="2490857"/>
    <lineage>
        <taxon>Bacteria</taxon>
        <taxon>Pseudomonadati</taxon>
        <taxon>Pseudomonadota</taxon>
        <taxon>Betaproteobacteria</taxon>
        <taxon>Burkholderiales</taxon>
        <taxon>Burkholderiaceae</taxon>
        <taxon>Lautropia</taxon>
    </lineage>
</organism>
<dbReference type="GO" id="GO:0005524">
    <property type="term" value="F:ATP binding"/>
    <property type="evidence" value="ECO:0007669"/>
    <property type="project" value="UniProtKB-KW"/>
</dbReference>
<dbReference type="EMBL" id="RRUE01000002">
    <property type="protein sequence ID" value="RRN44437.1"/>
    <property type="molecule type" value="Genomic_DNA"/>
</dbReference>
<evidence type="ECO:0000256" key="3">
    <source>
        <dbReference type="ARBA" id="ARBA00022475"/>
    </source>
</evidence>
<dbReference type="InterPro" id="IPR003593">
    <property type="entry name" value="AAA+_ATPase"/>
</dbReference>
<dbReference type="PROSITE" id="PS00211">
    <property type="entry name" value="ABC_TRANSPORTER_1"/>
    <property type="match status" value="1"/>
</dbReference>
<feature type="transmembrane region" description="Helical" evidence="12">
    <location>
        <begin position="155"/>
        <end position="176"/>
    </location>
</feature>
<feature type="domain" description="ABC transporter" evidence="13">
    <location>
        <begin position="358"/>
        <end position="591"/>
    </location>
</feature>
<keyword evidence="6" id="KW-0547">Nucleotide-binding</keyword>
<evidence type="ECO:0000313" key="15">
    <source>
        <dbReference type="EMBL" id="RRN44437.1"/>
    </source>
</evidence>
<dbReference type="InterPro" id="IPR017871">
    <property type="entry name" value="ABC_transporter-like_CS"/>
</dbReference>
<keyword evidence="11 12" id="KW-0472">Membrane</keyword>
<dbReference type="Proteomes" id="UP000270261">
    <property type="component" value="Unassembled WGS sequence"/>
</dbReference>
<evidence type="ECO:0000256" key="5">
    <source>
        <dbReference type="ARBA" id="ARBA00022692"/>
    </source>
</evidence>
<keyword evidence="4" id="KW-0997">Cell inner membrane</keyword>
<dbReference type="InterPro" id="IPR039421">
    <property type="entry name" value="Type_1_exporter"/>
</dbReference>
<dbReference type="Gene3D" id="3.40.50.300">
    <property type="entry name" value="P-loop containing nucleotide triphosphate hydrolases"/>
    <property type="match status" value="1"/>
</dbReference>
<reference evidence="15 16" key="1">
    <citation type="submission" date="2018-11" db="EMBL/GenBank/DDBJ databases">
        <title>Genome sequencing of Lautropia sp. KCOM 2505 (= ChDC F240).</title>
        <authorList>
            <person name="Kook J.-K."/>
            <person name="Park S.-N."/>
            <person name="Lim Y.K."/>
        </authorList>
    </citation>
    <scope>NUCLEOTIDE SEQUENCE [LARGE SCALE GENOMIC DNA]</scope>
    <source>
        <strain evidence="15 16">KCOM 2505</strain>
    </source>
</reference>
<evidence type="ECO:0000256" key="11">
    <source>
        <dbReference type="ARBA" id="ARBA00023136"/>
    </source>
</evidence>
<evidence type="ECO:0000256" key="2">
    <source>
        <dbReference type="ARBA" id="ARBA00022448"/>
    </source>
</evidence>
<dbReference type="Pfam" id="PF00005">
    <property type="entry name" value="ABC_tran"/>
    <property type="match status" value="1"/>
</dbReference>
<dbReference type="GO" id="GO:0016887">
    <property type="term" value="F:ATP hydrolysis activity"/>
    <property type="evidence" value="ECO:0007669"/>
    <property type="project" value="InterPro"/>
</dbReference>
<dbReference type="AlphaFoldDB" id="A0A426FP27"/>
<feature type="transmembrane region" description="Helical" evidence="12">
    <location>
        <begin position="76"/>
        <end position="94"/>
    </location>
</feature>
<dbReference type="PROSITE" id="PS50929">
    <property type="entry name" value="ABC_TM1F"/>
    <property type="match status" value="1"/>
</dbReference>
<evidence type="ECO:0000256" key="10">
    <source>
        <dbReference type="ARBA" id="ARBA00023055"/>
    </source>
</evidence>
<sequence>MNHRTATHQASQPDVQHTHITPWRETLRQLLRSAQPHSRAFARSLWMILTAAILHGLALACIIPLFQALLDGHTPNWHTALLWLVLILLLTLTVQTLRWQAQDFDYDGMQADAIHNLRTRLGEQLRRMPLLKLQSRRTGELSAVLLGNVDENLNYTLTICGGLINGVVTPLVSALATLLWDWKLGLAMLLVFPAIIPLHRWRRPQQQKVVRELNDAHTRCHGDIIEYTQGLAVLRASRATGSHAGQLQDTVEWLERLQVDSQRQGIKANVVISSVTEAGMLLIMAAGVTWVTQGQLDLTTLAAVTIMLVRFAEPLALVFIMTGIIEHIETALIQIDELLAIEPLPQQTPAQVPQQFDIRFDDVTFAYEARPVLSGFSATLPARSMTALVGPSGGGKTTVTRLLMRHADPQHGTVTIGGVDVRAIEPERLNRLVSVVFQDVYLFDDTVLANIRMARPEATDAEVHAAARAAHCLEFIERLPQGWNTRIGETGGRLSGGERQRLSIARALLKDAPIVVLDEPTATLDTESERAVQRAIETLVKNRTVIVIAHRLSTIAGAGQIIVVDQGKALETGTHEALLAGNGRYAALWAAQQRAKQWRAGSA</sequence>
<evidence type="ECO:0000256" key="4">
    <source>
        <dbReference type="ARBA" id="ARBA00022519"/>
    </source>
</evidence>
<evidence type="ECO:0000313" key="16">
    <source>
        <dbReference type="Proteomes" id="UP000270261"/>
    </source>
</evidence>
<accession>A0A426FP27</accession>
<comment type="subcellular location">
    <subcellularLocation>
        <location evidence="1">Cell membrane</location>
        <topology evidence="1">Multi-pass membrane protein</topology>
    </subcellularLocation>
</comment>
<evidence type="ECO:0000256" key="8">
    <source>
        <dbReference type="ARBA" id="ARBA00022967"/>
    </source>
</evidence>
<dbReference type="OrthoDB" id="9806127at2"/>
<evidence type="ECO:0000256" key="6">
    <source>
        <dbReference type="ARBA" id="ARBA00022741"/>
    </source>
</evidence>
<comment type="caution">
    <text evidence="15">The sequence shown here is derived from an EMBL/GenBank/DDBJ whole genome shotgun (WGS) entry which is preliminary data.</text>
</comment>
<dbReference type="Pfam" id="PF00664">
    <property type="entry name" value="ABC_membrane"/>
    <property type="match status" value="1"/>
</dbReference>